<reference evidence="1" key="1">
    <citation type="submission" date="2022-07" db="EMBL/GenBank/DDBJ databases">
        <title>Taxonomy of Novel Oxalotrophic and Methylotrophic Bacteria.</title>
        <authorList>
            <person name="Sahin N."/>
            <person name="Tani A."/>
        </authorList>
    </citation>
    <scope>NUCLEOTIDE SEQUENCE</scope>
    <source>
        <strain evidence="1">Y10</strain>
    </source>
</reference>
<comment type="caution">
    <text evidence="1">The sequence shown here is derived from an EMBL/GenBank/DDBJ whole genome shotgun (WGS) entry which is preliminary data.</text>
</comment>
<evidence type="ECO:0008006" key="3">
    <source>
        <dbReference type="Google" id="ProtNLM"/>
    </source>
</evidence>
<evidence type="ECO:0000313" key="1">
    <source>
        <dbReference type="EMBL" id="GLB50507.1"/>
    </source>
</evidence>
<dbReference type="Pfam" id="PF12843">
    <property type="entry name" value="QSregVF_b"/>
    <property type="match status" value="1"/>
</dbReference>
<gene>
    <name evidence="1" type="ORF">Y10_28750</name>
</gene>
<protein>
    <recommendedName>
        <fullName evidence="3">Cytoplasmic protein</fullName>
    </recommendedName>
</protein>
<dbReference type="InterPro" id="IPR024530">
    <property type="entry name" value="QSregVF_b"/>
</dbReference>
<name>A0ABQ5MM97_9FLAO</name>
<proteinExistence type="predicted"/>
<dbReference type="EMBL" id="BRVO01000003">
    <property type="protein sequence ID" value="GLB50507.1"/>
    <property type="molecule type" value="Genomic_DNA"/>
</dbReference>
<sequence length="77" mass="9276">MVDNREKLVELAYAKMPFGKYKGYYLVDIPEAYYLWFRQKGFPENKLGLQMQSMLEIKTNELEPLIRNVRKLYPKKV</sequence>
<dbReference type="Proteomes" id="UP001143543">
    <property type="component" value="Unassembled WGS sequence"/>
</dbReference>
<evidence type="ECO:0000313" key="2">
    <source>
        <dbReference type="Proteomes" id="UP001143543"/>
    </source>
</evidence>
<dbReference type="RefSeq" id="WP_281766134.1">
    <property type="nucleotide sequence ID" value="NZ_BRVO01000003.1"/>
</dbReference>
<keyword evidence="2" id="KW-1185">Reference proteome</keyword>
<organism evidence="1 2">
    <name type="scientific">Neptunitalea lumnitzerae</name>
    <dbReference type="NCBI Taxonomy" id="2965509"/>
    <lineage>
        <taxon>Bacteria</taxon>
        <taxon>Pseudomonadati</taxon>
        <taxon>Bacteroidota</taxon>
        <taxon>Flavobacteriia</taxon>
        <taxon>Flavobacteriales</taxon>
        <taxon>Flavobacteriaceae</taxon>
        <taxon>Neptunitalea</taxon>
    </lineage>
</organism>
<accession>A0ABQ5MM97</accession>